<accession>A0ABP9XXU9</accession>
<gene>
    <name evidence="2" type="ORF">HPULCUR_004688</name>
</gene>
<evidence type="ECO:0000313" key="3">
    <source>
        <dbReference type="Proteomes" id="UP001476247"/>
    </source>
</evidence>
<dbReference type="Gene3D" id="1.25.40.10">
    <property type="entry name" value="Tetratricopeptide repeat domain"/>
    <property type="match status" value="1"/>
</dbReference>
<sequence length="208" mass="23424">MVTPYCKFIPGETRLQAIKLELERGGLSPSNYYNADAKKWYELVVENGNLKGIADPGKMCHYGYGVKIDYKMALNLYRKAGDYGEALNSIGLLHQGGLGVAQSHSTGISYLEKATEMDCCDAFNSLGDIYKYGYRRDKDDGGLFNLELMYMEDSGTETNKDLALYWLRRADLFGNRKAKKYIDKIGMGLTTELAITDVTQKLNYQLQI</sequence>
<dbReference type="PANTHER" id="PTHR11102">
    <property type="entry name" value="SEL-1-LIKE PROTEIN"/>
    <property type="match status" value="1"/>
</dbReference>
<dbReference type="SMART" id="SM00671">
    <property type="entry name" value="SEL1"/>
    <property type="match status" value="3"/>
</dbReference>
<dbReference type="Proteomes" id="UP001476247">
    <property type="component" value="Unassembled WGS sequence"/>
</dbReference>
<protein>
    <recommendedName>
        <fullName evidence="4">Beta-lactamase</fullName>
    </recommendedName>
</protein>
<reference evidence="2 3" key="1">
    <citation type="submission" date="2024-04" db="EMBL/GenBank/DDBJ databases">
        <title>genome sequences of Mucor flavus KT1a and Helicostylum pulchrum KT1b strains isolation_sourced from the surface of a dry-aged beef.</title>
        <authorList>
            <person name="Toyotome T."/>
            <person name="Hosono M."/>
            <person name="Torimaru M."/>
            <person name="Fukuda K."/>
            <person name="Mikami N."/>
        </authorList>
    </citation>
    <scope>NUCLEOTIDE SEQUENCE [LARGE SCALE GENOMIC DNA]</scope>
    <source>
        <strain evidence="2 3">KT1b</strain>
    </source>
</reference>
<proteinExistence type="inferred from homology"/>
<organism evidence="2 3">
    <name type="scientific">Helicostylum pulchrum</name>
    <dbReference type="NCBI Taxonomy" id="562976"/>
    <lineage>
        <taxon>Eukaryota</taxon>
        <taxon>Fungi</taxon>
        <taxon>Fungi incertae sedis</taxon>
        <taxon>Mucoromycota</taxon>
        <taxon>Mucoromycotina</taxon>
        <taxon>Mucoromycetes</taxon>
        <taxon>Mucorales</taxon>
        <taxon>Mucorineae</taxon>
        <taxon>Mucoraceae</taxon>
        <taxon>Helicostylum</taxon>
    </lineage>
</organism>
<evidence type="ECO:0000313" key="2">
    <source>
        <dbReference type="EMBL" id="GAA5799278.1"/>
    </source>
</evidence>
<dbReference type="InterPro" id="IPR006597">
    <property type="entry name" value="Sel1-like"/>
</dbReference>
<keyword evidence="3" id="KW-1185">Reference proteome</keyword>
<dbReference type="InterPro" id="IPR050767">
    <property type="entry name" value="Sel1_AlgK"/>
</dbReference>
<dbReference type="InterPro" id="IPR011990">
    <property type="entry name" value="TPR-like_helical_dom_sf"/>
</dbReference>
<dbReference type="SUPFAM" id="SSF81901">
    <property type="entry name" value="HCP-like"/>
    <property type="match status" value="1"/>
</dbReference>
<dbReference type="PANTHER" id="PTHR11102:SF160">
    <property type="entry name" value="ERAD-ASSOCIATED E3 UBIQUITIN-PROTEIN LIGASE COMPONENT HRD3"/>
    <property type="match status" value="1"/>
</dbReference>
<evidence type="ECO:0000256" key="1">
    <source>
        <dbReference type="ARBA" id="ARBA00038101"/>
    </source>
</evidence>
<dbReference type="EMBL" id="BAABUJ010000012">
    <property type="protein sequence ID" value="GAA5799278.1"/>
    <property type="molecule type" value="Genomic_DNA"/>
</dbReference>
<evidence type="ECO:0008006" key="4">
    <source>
        <dbReference type="Google" id="ProtNLM"/>
    </source>
</evidence>
<comment type="similarity">
    <text evidence="1">Belongs to the sel-1 family.</text>
</comment>
<dbReference type="Pfam" id="PF08238">
    <property type="entry name" value="Sel1"/>
    <property type="match status" value="3"/>
</dbReference>
<comment type="caution">
    <text evidence="2">The sequence shown here is derived from an EMBL/GenBank/DDBJ whole genome shotgun (WGS) entry which is preliminary data.</text>
</comment>
<name>A0ABP9XXU9_9FUNG</name>